<proteinExistence type="predicted"/>
<dbReference type="GO" id="GO:0004672">
    <property type="term" value="F:protein kinase activity"/>
    <property type="evidence" value="ECO:0007669"/>
    <property type="project" value="InterPro"/>
</dbReference>
<reference evidence="7 8" key="1">
    <citation type="journal article" date="2018" name="Harmful Algae">
        <title>The highly heterogeneous methylated genomes and diverse restriction-modification systems of bloom-forming Microcystis.</title>
        <authorList>
            <person name="Zhao L."/>
            <person name="Song Y."/>
            <person name="Li L."/>
            <person name="Gan N."/>
            <person name="Brand J.J."/>
            <person name="Song L."/>
        </authorList>
    </citation>
    <scope>NUCLEOTIDE SEQUENCE [LARGE SCALE GENOMIC DNA]</scope>
    <source>
        <strain evidence="7 8">PCC 7806SL</strain>
    </source>
</reference>
<dbReference type="Gene3D" id="1.10.510.10">
    <property type="entry name" value="Transferase(Phosphotransferase) domain 1"/>
    <property type="match status" value="1"/>
</dbReference>
<dbReference type="CDD" id="cd14014">
    <property type="entry name" value="STKc_PknB_like"/>
    <property type="match status" value="1"/>
</dbReference>
<keyword evidence="4" id="KW-0067">ATP-binding</keyword>
<dbReference type="Pfam" id="PF13414">
    <property type="entry name" value="TPR_11"/>
    <property type="match status" value="2"/>
</dbReference>
<dbReference type="Pfam" id="PF14559">
    <property type="entry name" value="TPR_19"/>
    <property type="match status" value="2"/>
</dbReference>
<dbReference type="SUPFAM" id="SSF48452">
    <property type="entry name" value="TPR-like"/>
    <property type="match status" value="2"/>
</dbReference>
<keyword evidence="1" id="KW-0677">Repeat</keyword>
<keyword evidence="8" id="KW-1185">Reference proteome</keyword>
<gene>
    <name evidence="7" type="ORF">BH695_0560</name>
</gene>
<dbReference type="EMBL" id="CP020771">
    <property type="protein sequence ID" value="ARI79841.1"/>
    <property type="molecule type" value="Genomic_DNA"/>
</dbReference>
<dbReference type="InterPro" id="IPR017441">
    <property type="entry name" value="Protein_kinase_ATP_BS"/>
</dbReference>
<dbReference type="PANTHER" id="PTHR44858">
    <property type="entry name" value="TETRATRICOPEPTIDE REPEAT PROTEIN 6"/>
    <property type="match status" value="1"/>
</dbReference>
<feature type="binding site" evidence="4">
    <location>
        <position position="124"/>
    </location>
    <ligand>
        <name>ATP</name>
        <dbReference type="ChEBI" id="CHEBI:30616"/>
    </ligand>
</feature>
<feature type="repeat" description="TPR" evidence="3">
    <location>
        <begin position="583"/>
        <end position="616"/>
    </location>
</feature>
<dbReference type="InterPro" id="IPR050498">
    <property type="entry name" value="Ycf3"/>
</dbReference>
<dbReference type="InterPro" id="IPR011990">
    <property type="entry name" value="TPR-like_helical_dom_sf"/>
</dbReference>
<evidence type="ECO:0000256" key="5">
    <source>
        <dbReference type="SAM" id="MobiDB-lite"/>
    </source>
</evidence>
<feature type="repeat" description="TPR" evidence="3">
    <location>
        <begin position="446"/>
        <end position="479"/>
    </location>
</feature>
<feature type="compositionally biased region" description="Polar residues" evidence="5">
    <location>
        <begin position="753"/>
        <end position="774"/>
    </location>
</feature>
<evidence type="ECO:0000256" key="3">
    <source>
        <dbReference type="PROSITE-ProRule" id="PRU00339"/>
    </source>
</evidence>
<dbReference type="SUPFAM" id="SSF56112">
    <property type="entry name" value="Protein kinase-like (PK-like)"/>
    <property type="match status" value="1"/>
</dbReference>
<dbReference type="Pfam" id="PF00069">
    <property type="entry name" value="Pkinase"/>
    <property type="match status" value="1"/>
</dbReference>
<evidence type="ECO:0000256" key="1">
    <source>
        <dbReference type="ARBA" id="ARBA00022737"/>
    </source>
</evidence>
<dbReference type="PROSITE" id="PS50011">
    <property type="entry name" value="PROTEIN_KINASE_DOM"/>
    <property type="match status" value="1"/>
</dbReference>
<evidence type="ECO:0000313" key="8">
    <source>
        <dbReference type="Proteomes" id="UP000192439"/>
    </source>
</evidence>
<dbReference type="Pfam" id="PF13432">
    <property type="entry name" value="TPR_16"/>
    <property type="match status" value="1"/>
</dbReference>
<feature type="repeat" description="TPR" evidence="3">
    <location>
        <begin position="549"/>
        <end position="582"/>
    </location>
</feature>
<feature type="repeat" description="TPR" evidence="3">
    <location>
        <begin position="515"/>
        <end position="548"/>
    </location>
</feature>
<dbReference type="InterPro" id="IPR011009">
    <property type="entry name" value="Kinase-like_dom_sf"/>
</dbReference>
<dbReference type="PROSITE" id="PS50005">
    <property type="entry name" value="TPR"/>
    <property type="match status" value="10"/>
</dbReference>
<dbReference type="PANTHER" id="PTHR44858:SF1">
    <property type="entry name" value="UDP-N-ACETYLGLUCOSAMINE--PEPTIDE N-ACETYLGLUCOSAMINYLTRANSFERASE SPINDLY-RELATED"/>
    <property type="match status" value="1"/>
</dbReference>
<dbReference type="Gene3D" id="1.25.40.10">
    <property type="entry name" value="Tetratricopeptide repeat domain"/>
    <property type="match status" value="5"/>
</dbReference>
<feature type="repeat" description="TPR" evidence="3">
    <location>
        <begin position="481"/>
        <end position="514"/>
    </location>
</feature>
<protein>
    <recommendedName>
        <fullName evidence="6">Protein kinase domain-containing protein</fullName>
    </recommendedName>
</protein>
<keyword evidence="2 3" id="KW-0802">TPR repeat</keyword>
<dbReference type="GO" id="GO:0005524">
    <property type="term" value="F:ATP binding"/>
    <property type="evidence" value="ECO:0007669"/>
    <property type="project" value="UniProtKB-UniRule"/>
</dbReference>
<dbReference type="InterPro" id="IPR019734">
    <property type="entry name" value="TPR_rpt"/>
</dbReference>
<feature type="region of interest" description="Disordered" evidence="5">
    <location>
        <begin position="753"/>
        <end position="787"/>
    </location>
</feature>
<accession>A0AB33BLT5</accession>
<feature type="repeat" description="TPR" evidence="3">
    <location>
        <begin position="617"/>
        <end position="650"/>
    </location>
</feature>
<dbReference type="SMART" id="SM00028">
    <property type="entry name" value="TPR"/>
    <property type="match status" value="10"/>
</dbReference>
<evidence type="ECO:0000256" key="4">
    <source>
        <dbReference type="PROSITE-ProRule" id="PRU10141"/>
    </source>
</evidence>
<keyword evidence="4" id="KW-0547">Nucleotide-binding</keyword>
<evidence type="ECO:0000313" key="7">
    <source>
        <dbReference type="EMBL" id="ARI79841.1"/>
    </source>
</evidence>
<feature type="repeat" description="TPR" evidence="3">
    <location>
        <begin position="685"/>
        <end position="718"/>
    </location>
</feature>
<feature type="domain" description="Protein kinase" evidence="6">
    <location>
        <begin position="93"/>
        <end position="362"/>
    </location>
</feature>
<dbReference type="InterPro" id="IPR000719">
    <property type="entry name" value="Prot_kinase_dom"/>
</dbReference>
<evidence type="ECO:0000256" key="2">
    <source>
        <dbReference type="ARBA" id="ARBA00022803"/>
    </source>
</evidence>
<dbReference type="AlphaFoldDB" id="A0AB33BLT5"/>
<feature type="repeat" description="TPR" evidence="3">
    <location>
        <begin position="719"/>
        <end position="752"/>
    </location>
</feature>
<name>A0AB33BLT5_MICA7</name>
<organism evidence="7 8">
    <name type="scientific">Microcystis aeruginosa PCC 7806SL</name>
    <dbReference type="NCBI Taxonomy" id="1903187"/>
    <lineage>
        <taxon>Bacteria</taxon>
        <taxon>Bacillati</taxon>
        <taxon>Cyanobacteriota</taxon>
        <taxon>Cyanophyceae</taxon>
        <taxon>Oscillatoriophycideae</taxon>
        <taxon>Chroococcales</taxon>
        <taxon>Microcystaceae</taxon>
        <taxon>Microcystis</taxon>
    </lineage>
</organism>
<sequence length="787" mass="89860">MPALVPGLIDIAVILSKNNSELSLFLDYFFLSVMSVPPTGNFFPLYREKSRIGEFLRFVQRPQKRAEKPRIVKNLGLPSSMELAAGKILSHRYQIIRQLGKGGFGQTFLACDRQLPNQNRCVIKQFQPQCRNAETVAIARRLFETEAKILQELGNYRHITRLFAYFEENGQFFLVQEYIEGEDLATEITAGVYRQNEEKVVALLTEILSILEFVHQKQVIHRDVNPFNLIRRRQDDQLVLIDFGAVKQISTQVVKEGKTVSTVAIGTPGYFPSEQAQGYPRFSSDIYATGMIGLQALTGKAPEDIPLDARTGEILWQHLAMTSTDFSDVIERMIRYDFRQRYTSASEALIALRKLGKIHHLDPKNTQAVKSQSQVARQGKSWLTKILFVSGTIGLIAGAYLSFDYWQNSRNSINYYQQGQTFYQLKRYTDALNSYGQALKINPDYLEALQGKADALLALKRYSEALNTYEKAIQINPDSAWQAWLGRGKALDKLDKNQEALESFERVLSLNPAASQAWQGKADIYLELQQYSAAQKALEKLLTFQQNDAKIWYKKGWSLQNLEDYEGAVKAYDQALAIESDNALIWYQKGNSLYQLNKINNALESYSKAGQFNPQFSQAHYSQGIILQKLGRNSEALEAFTQATKANSNYYQAWLNQGALLHQLERFQEAIASYEKARRISSRKSEVFIGIGNACYRLGDYSQAITAYQQAIQRQKDNPETWKSLGNSWFKLGQYERAIQAYQESLRYRSNDQEVQTQKQLAETRWQELQQSPQNPTPKVDSKEPVP</sequence>
<evidence type="ECO:0000259" key="6">
    <source>
        <dbReference type="PROSITE" id="PS50011"/>
    </source>
</evidence>
<feature type="repeat" description="TPR" evidence="3">
    <location>
        <begin position="651"/>
        <end position="684"/>
    </location>
</feature>
<dbReference type="Proteomes" id="UP000192439">
    <property type="component" value="Chromosome"/>
</dbReference>
<dbReference type="PROSITE" id="PS00107">
    <property type="entry name" value="PROTEIN_KINASE_ATP"/>
    <property type="match status" value="1"/>
</dbReference>
<dbReference type="PROSITE" id="PS50293">
    <property type="entry name" value="TPR_REGION"/>
    <property type="match status" value="3"/>
</dbReference>
<feature type="repeat" description="TPR" evidence="3">
    <location>
        <begin position="412"/>
        <end position="445"/>
    </location>
</feature>